<protein>
    <recommendedName>
        <fullName evidence="5">TonB family protein</fullName>
    </recommendedName>
</protein>
<evidence type="ECO:0000256" key="2">
    <source>
        <dbReference type="SAM" id="Phobius"/>
    </source>
</evidence>
<organism evidence="3 4">
    <name type="scientific">Pelomonas margarita</name>
    <dbReference type="NCBI Taxonomy" id="3299031"/>
    <lineage>
        <taxon>Bacteria</taxon>
        <taxon>Pseudomonadati</taxon>
        <taxon>Pseudomonadota</taxon>
        <taxon>Betaproteobacteria</taxon>
        <taxon>Burkholderiales</taxon>
        <taxon>Sphaerotilaceae</taxon>
        <taxon>Roseateles</taxon>
    </lineage>
</organism>
<comment type="caution">
    <text evidence="3">The sequence shown here is derived from an EMBL/GenBank/DDBJ whole genome shotgun (WGS) entry which is preliminary data.</text>
</comment>
<sequence length="218" mass="22841">MSPSHAQTHRAPQPRSYLGIGLVLTLHLAGIYALSAGLVRPEPKPPGNIVLRPLPPETPPELPRPEPLRADQPLLRDLHVIQVQPPVVDIVAPQESAAPSVVVAPAEATPTPARPMPAQGRAPAQPAVAGPQVQAPGAVCSVMPRPEVPAVSWSGEAVLQVIATVRGGRVVGADVRVTQGAPDGKTRRALQRSVESALAGYACQGDAMFQQDFAFRVD</sequence>
<proteinExistence type="predicted"/>
<name>A0ABW7FFN9_9BURK</name>
<keyword evidence="2" id="KW-0472">Membrane</keyword>
<dbReference type="Proteomes" id="UP001606301">
    <property type="component" value="Unassembled WGS sequence"/>
</dbReference>
<dbReference type="EMBL" id="JBIGHW010000003">
    <property type="protein sequence ID" value="MFG6440541.1"/>
    <property type="molecule type" value="Genomic_DNA"/>
</dbReference>
<dbReference type="RefSeq" id="WP_394396675.1">
    <property type="nucleotide sequence ID" value="NZ_JBIGHW010000003.1"/>
</dbReference>
<evidence type="ECO:0008006" key="5">
    <source>
        <dbReference type="Google" id="ProtNLM"/>
    </source>
</evidence>
<feature type="compositionally biased region" description="Pro residues" evidence="1">
    <location>
        <begin position="53"/>
        <end position="62"/>
    </location>
</feature>
<accession>A0ABW7FFN9</accession>
<evidence type="ECO:0000256" key="1">
    <source>
        <dbReference type="SAM" id="MobiDB-lite"/>
    </source>
</evidence>
<reference evidence="3 4" key="1">
    <citation type="submission" date="2024-08" db="EMBL/GenBank/DDBJ databases">
        <authorList>
            <person name="Lu H."/>
        </authorList>
    </citation>
    <scope>NUCLEOTIDE SEQUENCE [LARGE SCALE GENOMIC DNA]</scope>
    <source>
        <strain evidence="3 4">LKC17W</strain>
    </source>
</reference>
<keyword evidence="2" id="KW-0812">Transmembrane</keyword>
<feature type="region of interest" description="Disordered" evidence="1">
    <location>
        <begin position="42"/>
        <end position="66"/>
    </location>
</feature>
<evidence type="ECO:0000313" key="4">
    <source>
        <dbReference type="Proteomes" id="UP001606301"/>
    </source>
</evidence>
<evidence type="ECO:0000313" key="3">
    <source>
        <dbReference type="EMBL" id="MFG6440541.1"/>
    </source>
</evidence>
<gene>
    <name evidence="3" type="ORF">ACG0Z3_07585</name>
</gene>
<feature type="transmembrane region" description="Helical" evidence="2">
    <location>
        <begin position="17"/>
        <end position="39"/>
    </location>
</feature>
<keyword evidence="2" id="KW-1133">Transmembrane helix</keyword>
<keyword evidence="4" id="KW-1185">Reference proteome</keyword>